<dbReference type="InterPro" id="IPR013083">
    <property type="entry name" value="Znf_RING/FYVE/PHD"/>
</dbReference>
<dbReference type="Pfam" id="PF12047">
    <property type="entry name" value="DNMT1-RFD"/>
    <property type="match status" value="1"/>
</dbReference>
<feature type="region of interest" description="Disordered" evidence="7">
    <location>
        <begin position="1225"/>
        <end position="1274"/>
    </location>
</feature>
<protein>
    <recommendedName>
        <fullName evidence="8">Zinc finger PHD-type domain-containing protein</fullName>
    </recommendedName>
</protein>
<feature type="region of interest" description="Disordered" evidence="7">
    <location>
        <begin position="444"/>
        <end position="504"/>
    </location>
</feature>
<evidence type="ECO:0000259" key="8">
    <source>
        <dbReference type="SMART" id="SM00249"/>
    </source>
</evidence>
<evidence type="ECO:0000256" key="1">
    <source>
        <dbReference type="ARBA" id="ARBA00004123"/>
    </source>
</evidence>
<evidence type="ECO:0000256" key="2">
    <source>
        <dbReference type="ARBA" id="ARBA00022723"/>
    </source>
</evidence>
<keyword evidence="6" id="KW-0539">Nucleus</keyword>
<dbReference type="GO" id="GO:0008270">
    <property type="term" value="F:zinc ion binding"/>
    <property type="evidence" value="ECO:0007669"/>
    <property type="project" value="UniProtKB-KW"/>
</dbReference>
<dbReference type="InterPro" id="IPR058939">
    <property type="entry name" value="Mtase_EDM2"/>
</dbReference>
<feature type="domain" description="Zinc finger PHD-type" evidence="8">
    <location>
        <begin position="365"/>
        <end position="429"/>
    </location>
</feature>
<evidence type="ECO:0000256" key="6">
    <source>
        <dbReference type="ARBA" id="ARBA00023242"/>
    </source>
</evidence>
<organism evidence="9 10">
    <name type="scientific">Perilla frutescens var. hirtella</name>
    <name type="common">Perilla citriodora</name>
    <name type="synonym">Perilla setoyensis</name>
    <dbReference type="NCBI Taxonomy" id="608512"/>
    <lineage>
        <taxon>Eukaryota</taxon>
        <taxon>Viridiplantae</taxon>
        <taxon>Streptophyta</taxon>
        <taxon>Embryophyta</taxon>
        <taxon>Tracheophyta</taxon>
        <taxon>Spermatophyta</taxon>
        <taxon>Magnoliopsida</taxon>
        <taxon>eudicotyledons</taxon>
        <taxon>Gunneridae</taxon>
        <taxon>Pentapetalae</taxon>
        <taxon>asterids</taxon>
        <taxon>lamiids</taxon>
        <taxon>Lamiales</taxon>
        <taxon>Lamiaceae</taxon>
        <taxon>Nepetoideae</taxon>
        <taxon>Elsholtzieae</taxon>
        <taxon>Perilla</taxon>
    </lineage>
</organism>
<keyword evidence="5" id="KW-0862">Zinc</keyword>
<evidence type="ECO:0000256" key="7">
    <source>
        <dbReference type="SAM" id="MobiDB-lite"/>
    </source>
</evidence>
<feature type="region of interest" description="Disordered" evidence="7">
    <location>
        <begin position="1119"/>
        <end position="1145"/>
    </location>
</feature>
<evidence type="ECO:0000256" key="3">
    <source>
        <dbReference type="ARBA" id="ARBA00022737"/>
    </source>
</evidence>
<evidence type="ECO:0000313" key="9">
    <source>
        <dbReference type="EMBL" id="KAH6822695.1"/>
    </source>
</evidence>
<feature type="region of interest" description="Disordered" evidence="7">
    <location>
        <begin position="950"/>
        <end position="1087"/>
    </location>
</feature>
<dbReference type="CDD" id="cd15565">
    <property type="entry name" value="PHD2_NSD"/>
    <property type="match status" value="1"/>
</dbReference>
<feature type="compositionally biased region" description="Polar residues" evidence="7">
    <location>
        <begin position="1031"/>
        <end position="1066"/>
    </location>
</feature>
<dbReference type="PANTHER" id="PTHR46235:SF3">
    <property type="entry name" value="PHD FINGER-CONTAINING PROTEIN DDB_G0268158"/>
    <property type="match status" value="1"/>
</dbReference>
<feature type="compositionally biased region" description="Low complexity" evidence="7">
    <location>
        <begin position="1068"/>
        <end position="1084"/>
    </location>
</feature>
<dbReference type="Proteomes" id="UP001190926">
    <property type="component" value="Unassembled WGS sequence"/>
</dbReference>
<dbReference type="InterPro" id="IPR055198">
    <property type="entry name" value="NSD_PHD"/>
</dbReference>
<evidence type="ECO:0000256" key="4">
    <source>
        <dbReference type="ARBA" id="ARBA00022771"/>
    </source>
</evidence>
<dbReference type="PANTHER" id="PTHR46235">
    <property type="entry name" value="PHD FINGER-CONTAINING PROTEIN DDB_G0268158"/>
    <property type="match status" value="1"/>
</dbReference>
<accession>A0AAD4IW79</accession>
<dbReference type="SMART" id="SM00249">
    <property type="entry name" value="PHD"/>
    <property type="match status" value="3"/>
</dbReference>
<feature type="compositionally biased region" description="Basic and acidic residues" evidence="7">
    <location>
        <begin position="453"/>
        <end position="472"/>
    </location>
</feature>
<feature type="region of interest" description="Disordered" evidence="7">
    <location>
        <begin position="204"/>
        <end position="231"/>
    </location>
</feature>
<keyword evidence="2" id="KW-0479">Metal-binding</keyword>
<dbReference type="GO" id="GO:0005634">
    <property type="term" value="C:nucleus"/>
    <property type="evidence" value="ECO:0007669"/>
    <property type="project" value="UniProtKB-SubCell"/>
</dbReference>
<proteinExistence type="predicted"/>
<name>A0AAD4IW79_PERFH</name>
<keyword evidence="10" id="KW-1185">Reference proteome</keyword>
<dbReference type="AlphaFoldDB" id="A0AAD4IW79"/>
<evidence type="ECO:0000256" key="5">
    <source>
        <dbReference type="ARBA" id="ARBA00022833"/>
    </source>
</evidence>
<feature type="region of interest" description="Disordered" evidence="7">
    <location>
        <begin position="892"/>
        <end position="936"/>
    </location>
</feature>
<feature type="compositionally biased region" description="Polar residues" evidence="7">
    <location>
        <begin position="1261"/>
        <end position="1274"/>
    </location>
</feature>
<sequence>MASSDDEGETVVKDVSDYEFTYGVEDESISFAELPVEWSEGEARDGKKQQIYLKGKTDSGCRKVYIQVTAWKFDLLKGKPEISVLSVHGNWIKLLKPRKPFYSIIRTVLVTVHVLHFAKWDPKRSEKALWDNLDKTFSMFERRPCVDDLADHVPLITEAIKRDEKLAKSKILSEFLAEKPWEKKTFNEDVKPSFIVDDVNEKEDVVGESDKTDFHEDSDSEEGEDSDSEDGDCFDSVCAICDNGGNLYICDGKCMRSFHATVDDGDDSACESLGLTDAELEAIKNVPFICENCKYKKHQCFACGKLGSSDESNPEVFCCVNGACGYFYHPRCVSRLFHPGDNAAAEKLHKRISAGEPFACPIHRCDVCEELEVRSQRDLQFAVCRRCPKAYHRKCLPSEITLEDSVDVPQRAWEDLIPKRILIYCLAHTIDTDISTPPRDHIIFPGPWREKKKKPELESSKNKNLSKERGLASEDNAGNKISVKQQKANGSKGGGLSRKRLEELPTRPFSKKQKLAAKRNSCVKLKESTKDEGGVSSGDDGSYATFCDMDSEPVNSCSLVTGHGNNEITTKAKPTPKRTDDALTLDADARRRVLTLMKDASSSITLEEVRKRHKPPSTHVPYSRFSADNVTLGKVEGSIQAIHAALKKLDVDGGSVQDAKAVCGNELLEQVFRWKEKLKVYLAPFLYGMRYTSFGRHFTKMDKLMEIVDILHWYVQDGDMLVDFCCGSNDFSCFMKKKLDEMGRLCSFKNYDILQPKNDFNFERRDWMGVKQDELPDGSQLIMGLNPPFGVNAALANKFINKALEFKPKLLILIVPRETQRLDEKESPYDLIWEDDQMLAGKSFYLPGSVDVNDKQIEDWNVTPPVLYLWSRPDFTPKHRDIAEQHPRLSSALKSNNLDGGHNELPAPDAAEASDHKSPIGDEDKHADTPKDPEQTGKEIIIHQEDLPREAPSTEAGKNHAPVKNHSGSSSKNFGGKGNKKRPSGNRFLKNKSCSKLSESRPRLPHTGTYPSEHVEAPSQVRSERGDHQQQHLNESNLSVYRQPPYSQTEHNGNGYQQLTQSNLTPYHQHQQQQQQQHQHQQQHYSQTEGVGIVDDDLLMKYVEPHRGMASMHAYSESPRHAYGRSPIPDYGFAGSSDQQRLMESPPPYPLHQNVHGRELQQQPNHWYPPPSTPLRHYHETVYPPPPPPLHQRNIAAASGGTSTPVADRYAPRLDEAHHSMTMPYGHLNHAPPMVPRGYNLGPRPQPQLPSQFAPGPYRPSYSQQHSSTGWLQE</sequence>
<feature type="domain" description="Zinc finger PHD-type" evidence="8">
    <location>
        <begin position="299"/>
        <end position="364"/>
    </location>
</feature>
<feature type="compositionally biased region" description="Low complexity" evidence="7">
    <location>
        <begin position="964"/>
        <end position="974"/>
    </location>
</feature>
<dbReference type="InterPro" id="IPR055197">
    <property type="entry name" value="PHDvar_NSD"/>
</dbReference>
<feature type="domain" description="Zinc finger PHD-type" evidence="8">
    <location>
        <begin position="237"/>
        <end position="294"/>
    </location>
</feature>
<dbReference type="EMBL" id="SDAM02001188">
    <property type="protein sequence ID" value="KAH6822695.1"/>
    <property type="molecule type" value="Genomic_DNA"/>
</dbReference>
<dbReference type="Pfam" id="PF26055">
    <property type="entry name" value="Mtase_EDM2"/>
    <property type="match status" value="1"/>
</dbReference>
<feature type="compositionally biased region" description="Basic and acidic residues" evidence="7">
    <location>
        <begin position="204"/>
        <end position="217"/>
    </location>
</feature>
<reference evidence="9 10" key="1">
    <citation type="journal article" date="2021" name="Nat. Commun.">
        <title>Incipient diploidization of the medicinal plant Perilla within 10,000 years.</title>
        <authorList>
            <person name="Zhang Y."/>
            <person name="Shen Q."/>
            <person name="Leng L."/>
            <person name="Zhang D."/>
            <person name="Chen S."/>
            <person name="Shi Y."/>
            <person name="Ning Z."/>
            <person name="Chen S."/>
        </authorList>
    </citation>
    <scope>NUCLEOTIDE SEQUENCE [LARGE SCALE GENOMIC DNA]</scope>
    <source>
        <strain evidence="10">cv. PC099</strain>
    </source>
</reference>
<dbReference type="InterPro" id="IPR001965">
    <property type="entry name" value="Znf_PHD"/>
</dbReference>
<dbReference type="Pfam" id="PF23004">
    <property type="entry name" value="PHDvar_NSD"/>
    <property type="match status" value="1"/>
</dbReference>
<dbReference type="Gene3D" id="3.30.40.10">
    <property type="entry name" value="Zinc/RING finger domain, C3HC4 (zinc finger)"/>
    <property type="match status" value="2"/>
</dbReference>
<comment type="caution">
    <text evidence="9">The sequence shown here is derived from an EMBL/GenBank/DDBJ whole genome shotgun (WGS) entry which is preliminary data.</text>
</comment>
<keyword evidence="4" id="KW-0863">Zinc-finger</keyword>
<feature type="compositionally biased region" description="Basic and acidic residues" evidence="7">
    <location>
        <begin position="913"/>
        <end position="936"/>
    </location>
</feature>
<dbReference type="CDD" id="cd15566">
    <property type="entry name" value="PHD3_NSD"/>
    <property type="match status" value="1"/>
</dbReference>
<gene>
    <name evidence="9" type="ORF">C2S53_003522</name>
</gene>
<dbReference type="Pfam" id="PF22908">
    <property type="entry name" value="PHD_NSD"/>
    <property type="match status" value="1"/>
</dbReference>
<keyword evidence="3" id="KW-0677">Repeat</keyword>
<feature type="compositionally biased region" description="Acidic residues" evidence="7">
    <location>
        <begin position="218"/>
        <end position="231"/>
    </location>
</feature>
<evidence type="ECO:0000313" key="10">
    <source>
        <dbReference type="Proteomes" id="UP001190926"/>
    </source>
</evidence>
<dbReference type="GO" id="GO:0006338">
    <property type="term" value="P:chromatin remodeling"/>
    <property type="evidence" value="ECO:0007669"/>
    <property type="project" value="UniProtKB-ARBA"/>
</dbReference>
<dbReference type="InterPro" id="IPR022702">
    <property type="entry name" value="Cytosine_MeTrfase1_RFD"/>
</dbReference>
<comment type="subcellular location">
    <subcellularLocation>
        <location evidence="1">Nucleus</location>
    </subcellularLocation>
</comment>